<dbReference type="GO" id="GO:0016020">
    <property type="term" value="C:membrane"/>
    <property type="evidence" value="ECO:0007669"/>
    <property type="project" value="UniProtKB-SubCell"/>
</dbReference>
<name>A0A2H0UVB1_9BACT</name>
<dbReference type="PROSITE" id="PS00761">
    <property type="entry name" value="SPASE_I_3"/>
    <property type="match status" value="1"/>
</dbReference>
<dbReference type="EC" id="3.4.21.89" evidence="3 6"/>
<dbReference type="SUPFAM" id="SSF51306">
    <property type="entry name" value="LexA/Signal peptidase"/>
    <property type="match status" value="1"/>
</dbReference>
<dbReference type="InterPro" id="IPR000223">
    <property type="entry name" value="Pept_S26A_signal_pept_1"/>
</dbReference>
<dbReference type="NCBIfam" id="TIGR02227">
    <property type="entry name" value="sigpep_I_bact"/>
    <property type="match status" value="1"/>
</dbReference>
<evidence type="ECO:0000256" key="5">
    <source>
        <dbReference type="PIRSR" id="PIRSR600223-1"/>
    </source>
</evidence>
<comment type="subcellular location">
    <subcellularLocation>
        <location evidence="6">Membrane</location>
        <topology evidence="6">Single-pass type II membrane protein</topology>
    </subcellularLocation>
</comment>
<accession>A0A2H0UVB1</accession>
<dbReference type="InterPro" id="IPR019758">
    <property type="entry name" value="Pept_S26A_signal_pept_1_CS"/>
</dbReference>
<dbReference type="PANTHER" id="PTHR43390:SF1">
    <property type="entry name" value="CHLOROPLAST PROCESSING PEPTIDASE"/>
    <property type="match status" value="1"/>
</dbReference>
<keyword evidence="6" id="KW-0645">Protease</keyword>
<comment type="catalytic activity">
    <reaction evidence="1 6">
        <text>Cleavage of hydrophobic, N-terminal signal or leader sequences from secreted and periplasmic proteins.</text>
        <dbReference type="EC" id="3.4.21.89"/>
    </reaction>
</comment>
<evidence type="ECO:0000313" key="9">
    <source>
        <dbReference type="Proteomes" id="UP000230132"/>
    </source>
</evidence>
<comment type="similarity">
    <text evidence="2 6">Belongs to the peptidase S26 family.</text>
</comment>
<evidence type="ECO:0000256" key="2">
    <source>
        <dbReference type="ARBA" id="ARBA00009370"/>
    </source>
</evidence>
<evidence type="ECO:0000256" key="4">
    <source>
        <dbReference type="ARBA" id="ARBA00022801"/>
    </source>
</evidence>
<dbReference type="InterPro" id="IPR019533">
    <property type="entry name" value="Peptidase_S26"/>
</dbReference>
<dbReference type="AlphaFoldDB" id="A0A2H0UVB1"/>
<gene>
    <name evidence="8" type="primary">lepB</name>
    <name evidence="8" type="ORF">COU05_00300</name>
</gene>
<dbReference type="InterPro" id="IPR036286">
    <property type="entry name" value="LexA/Signal_pep-like_sf"/>
</dbReference>
<evidence type="ECO:0000313" key="8">
    <source>
        <dbReference type="EMBL" id="PIR90743.1"/>
    </source>
</evidence>
<evidence type="ECO:0000256" key="6">
    <source>
        <dbReference type="RuleBase" id="RU362042"/>
    </source>
</evidence>
<organism evidence="8 9">
    <name type="scientific">bacterium (Candidatus Gribaldobacteria) CG10_big_fil_rev_8_21_14_0_10_37_21</name>
    <dbReference type="NCBI Taxonomy" id="2014275"/>
    <lineage>
        <taxon>Bacteria</taxon>
        <taxon>Candidatus Gribaldobacteria</taxon>
    </lineage>
</organism>
<dbReference type="GO" id="GO:0004252">
    <property type="term" value="F:serine-type endopeptidase activity"/>
    <property type="evidence" value="ECO:0007669"/>
    <property type="project" value="InterPro"/>
</dbReference>
<proteinExistence type="inferred from homology"/>
<dbReference type="GO" id="GO:0006465">
    <property type="term" value="P:signal peptide processing"/>
    <property type="evidence" value="ECO:0007669"/>
    <property type="project" value="InterPro"/>
</dbReference>
<dbReference type="PRINTS" id="PR00727">
    <property type="entry name" value="LEADERPTASE"/>
</dbReference>
<evidence type="ECO:0000256" key="3">
    <source>
        <dbReference type="ARBA" id="ARBA00013208"/>
    </source>
</evidence>
<dbReference type="Proteomes" id="UP000230132">
    <property type="component" value="Unassembled WGS sequence"/>
</dbReference>
<dbReference type="Gene3D" id="2.10.109.10">
    <property type="entry name" value="Umud Fragment, subunit A"/>
    <property type="match status" value="1"/>
</dbReference>
<feature type="domain" description="Peptidase S26" evidence="7">
    <location>
        <begin position="11"/>
        <end position="173"/>
    </location>
</feature>
<reference evidence="9" key="1">
    <citation type="submission" date="2017-09" db="EMBL/GenBank/DDBJ databases">
        <title>Depth-based differentiation of microbial function through sediment-hosted aquifers and enrichment of novel symbionts in the deep terrestrial subsurface.</title>
        <authorList>
            <person name="Probst A.J."/>
            <person name="Ladd B."/>
            <person name="Jarett J.K."/>
            <person name="Geller-Mcgrath D.E."/>
            <person name="Sieber C.M.K."/>
            <person name="Emerson J.B."/>
            <person name="Anantharaman K."/>
            <person name="Thomas B.C."/>
            <person name="Malmstrom R."/>
            <person name="Stieglmeier M."/>
            <person name="Klingl A."/>
            <person name="Woyke T."/>
            <person name="Ryan C.M."/>
            <person name="Banfield J.F."/>
        </authorList>
    </citation>
    <scope>NUCLEOTIDE SEQUENCE [LARGE SCALE GENOMIC DNA]</scope>
</reference>
<dbReference type="Pfam" id="PF10502">
    <property type="entry name" value="Peptidase_S26"/>
    <property type="match status" value="1"/>
</dbReference>
<evidence type="ECO:0000256" key="1">
    <source>
        <dbReference type="ARBA" id="ARBA00000677"/>
    </source>
</evidence>
<sequence>MKIKSAFSFVWEILKLALLALIIVLPIRYFIFQPFVVKGASMEPNFHDGDYLIVDEISYRLRAPERGEVIIFKYPQDLSQRFIKRVIGLPNENIEIKENRIIITTKIGTQFILEEGPYLPLATTGLFSQNIKITLSENEYFVLGDNRSHSFDSRGWGSLPKEDIIGRALFRPWPLVDFGLIFEPSYQTN</sequence>
<dbReference type="PANTHER" id="PTHR43390">
    <property type="entry name" value="SIGNAL PEPTIDASE I"/>
    <property type="match status" value="1"/>
</dbReference>
<protein>
    <recommendedName>
        <fullName evidence="3 6">Signal peptidase I</fullName>
        <ecNumber evidence="3 6">3.4.21.89</ecNumber>
    </recommendedName>
</protein>
<evidence type="ECO:0000259" key="7">
    <source>
        <dbReference type="Pfam" id="PF10502"/>
    </source>
</evidence>
<feature type="active site" evidence="5">
    <location>
        <position position="84"/>
    </location>
</feature>
<keyword evidence="4 6" id="KW-0378">Hydrolase</keyword>
<feature type="active site" evidence="5">
    <location>
        <position position="41"/>
    </location>
</feature>
<dbReference type="CDD" id="cd06530">
    <property type="entry name" value="S26_SPase_I"/>
    <property type="match status" value="1"/>
</dbReference>
<dbReference type="EMBL" id="PFAX01000004">
    <property type="protein sequence ID" value="PIR90743.1"/>
    <property type="molecule type" value="Genomic_DNA"/>
</dbReference>
<dbReference type="GO" id="GO:0009003">
    <property type="term" value="F:signal peptidase activity"/>
    <property type="evidence" value="ECO:0007669"/>
    <property type="project" value="UniProtKB-EC"/>
</dbReference>
<comment type="caution">
    <text evidence="8">The sequence shown here is derived from an EMBL/GenBank/DDBJ whole genome shotgun (WGS) entry which is preliminary data.</text>
</comment>